<proteinExistence type="predicted"/>
<accession>A0A157ZRG1</accession>
<feature type="chain" id="PRO_5007619614" description="Surface antigen domain-containing protein" evidence="1">
    <location>
        <begin position="33"/>
        <end position="134"/>
    </location>
</feature>
<reference evidence="2" key="1">
    <citation type="submission" date="2016-01" db="EMBL/GenBank/DDBJ databases">
        <authorList>
            <person name="Peeters C."/>
        </authorList>
    </citation>
    <scope>NUCLEOTIDE SEQUENCE [LARGE SCALE GENOMIC DNA]</scope>
    <source>
        <strain evidence="2">LMG 29326</strain>
    </source>
</reference>
<feature type="signal peptide" evidence="1">
    <location>
        <begin position="1"/>
        <end position="32"/>
    </location>
</feature>
<keyword evidence="3" id="KW-1185">Reference proteome</keyword>
<keyword evidence="1" id="KW-0732">Signal</keyword>
<evidence type="ECO:0000313" key="2">
    <source>
        <dbReference type="EMBL" id="SAK48093.1"/>
    </source>
</evidence>
<sequence>MPLFRRIRALPKHCMHAALAAAIFVNGAGVQAHNLNFLDDTPLSYMKPRDMTSIKHALAEVLSTKGDGQTSQWTNEGTGNSVKIEASMTPERTTQDANKTCRQIAVVLSAKGQSLNLHPLFCRAGKTDWALQKR</sequence>
<organism evidence="2 3">
    <name type="scientific">Caballeronia ptereochthonis</name>
    <dbReference type="NCBI Taxonomy" id="1777144"/>
    <lineage>
        <taxon>Bacteria</taxon>
        <taxon>Pseudomonadati</taxon>
        <taxon>Pseudomonadota</taxon>
        <taxon>Betaproteobacteria</taxon>
        <taxon>Burkholderiales</taxon>
        <taxon>Burkholderiaceae</taxon>
        <taxon>Caballeronia</taxon>
    </lineage>
</organism>
<dbReference type="Proteomes" id="UP000054978">
    <property type="component" value="Unassembled WGS sequence"/>
</dbReference>
<dbReference type="AlphaFoldDB" id="A0A157ZRG1"/>
<evidence type="ECO:0000313" key="3">
    <source>
        <dbReference type="Proteomes" id="UP000054978"/>
    </source>
</evidence>
<gene>
    <name evidence="2" type="ORF">AWB83_00959</name>
</gene>
<name>A0A157ZRG1_9BURK</name>
<dbReference type="EMBL" id="FCOB02000003">
    <property type="protein sequence ID" value="SAK48093.1"/>
    <property type="molecule type" value="Genomic_DNA"/>
</dbReference>
<evidence type="ECO:0000256" key="1">
    <source>
        <dbReference type="SAM" id="SignalP"/>
    </source>
</evidence>
<comment type="caution">
    <text evidence="2">The sequence shown here is derived from an EMBL/GenBank/DDBJ whole genome shotgun (WGS) entry which is preliminary data.</text>
</comment>
<dbReference type="STRING" id="1777144.AWB83_00959"/>
<protein>
    <recommendedName>
        <fullName evidence="4">Surface antigen domain-containing protein</fullName>
    </recommendedName>
</protein>
<evidence type="ECO:0008006" key="4">
    <source>
        <dbReference type="Google" id="ProtNLM"/>
    </source>
</evidence>